<dbReference type="RefSeq" id="XP_019626651.1">
    <property type="nucleotide sequence ID" value="XM_019771092.1"/>
</dbReference>
<dbReference type="Proteomes" id="UP000515135">
    <property type="component" value="Unplaced"/>
</dbReference>
<evidence type="ECO:0000313" key="3">
    <source>
        <dbReference type="Proteomes" id="UP000515135"/>
    </source>
</evidence>
<dbReference type="AlphaFoldDB" id="A0A6P4ZAE0"/>
<evidence type="ECO:0000259" key="2">
    <source>
        <dbReference type="Pfam" id="PF20700"/>
    </source>
</evidence>
<protein>
    <submittedName>
        <fullName evidence="4">Uncharacterized protein LOC109471741</fullName>
    </submittedName>
</protein>
<accession>A0A6P4ZAE0</accession>
<name>A0A6P4ZAE0_BRABE</name>
<reference evidence="4" key="1">
    <citation type="submission" date="2025-08" db="UniProtKB">
        <authorList>
            <consortium name="RefSeq"/>
        </authorList>
    </citation>
    <scope>IDENTIFICATION</scope>
    <source>
        <tissue evidence="4">Gonad</tissue>
    </source>
</reference>
<feature type="compositionally biased region" description="Basic and acidic residues" evidence="1">
    <location>
        <begin position="707"/>
        <end position="718"/>
    </location>
</feature>
<organism evidence="3 4">
    <name type="scientific">Branchiostoma belcheri</name>
    <name type="common">Amphioxus</name>
    <dbReference type="NCBI Taxonomy" id="7741"/>
    <lineage>
        <taxon>Eukaryota</taxon>
        <taxon>Metazoa</taxon>
        <taxon>Chordata</taxon>
        <taxon>Cephalochordata</taxon>
        <taxon>Leptocardii</taxon>
        <taxon>Amphioxiformes</taxon>
        <taxon>Branchiostomatidae</taxon>
        <taxon>Branchiostoma</taxon>
    </lineage>
</organism>
<evidence type="ECO:0000313" key="4">
    <source>
        <dbReference type="RefSeq" id="XP_019626651.1"/>
    </source>
</evidence>
<feature type="region of interest" description="Disordered" evidence="1">
    <location>
        <begin position="58"/>
        <end position="140"/>
    </location>
</feature>
<evidence type="ECO:0000256" key="1">
    <source>
        <dbReference type="SAM" id="MobiDB-lite"/>
    </source>
</evidence>
<feature type="compositionally biased region" description="Basic and acidic residues" evidence="1">
    <location>
        <begin position="666"/>
        <end position="679"/>
    </location>
</feature>
<keyword evidence="3" id="KW-1185">Reference proteome</keyword>
<feature type="domain" description="Mutator-like transposase" evidence="2">
    <location>
        <begin position="163"/>
        <end position="542"/>
    </location>
</feature>
<sequence>MAGQHTYIPLQLAEVEVCSTGLELGQDVDALPPDDSDDDLIMEGIVLPANPVLEINDIQSNKAGRPKKRKRGKQFELGNDVRHMSMSARHTVEGNNREEETDVGDHISTKYKRVDSDTCSLARRPSLDDTPGGLRPRQRPPTVLESLASAPSDESGTADVTEDRIFHVPLLMKLINEFYSSHSMLSSRCTPKVTMPTERERKCGFGCWEALRCEKCGFTTPSRRLYEEAERVPGHKRGPKPGKKNVQLAIGLTKVPVGSTAVQSLLTSVELSSPTKSSVHNLATGMAGPLVSVAQQALADNRRRLRTVMELRGEQVEDGEAVAVAAAADGCYNNPCYKGFHQKSTQVAFPVREQETDANMLIGFAFANKFGKDGEESTFPKSEPIGNAEEWLAGKVTQQMYQCNESPLLLKSLVADGSGQIYRGAQSATQNLQPDFKIEQQDCHVHASRRQRASVFRANLSSQLLTGRADFTGKVTKEARKAFCTVLSRAVASRCSGELRGARGRYLTDDSKFLGAVSDAKHNILDCFSGNHTKCFSVSFVCPCLPAGSDHKPSYLPRKRYLLLTVEDRVELGEVLDYKLSEEKAMKQRYLRSTNSVEAFHRCMHKSLPKSLTFKTLAEMRAYSAVHSAAVGGMGESLARLGQHFGVAPRSGGEAAQKLLQLDKQAAADKHRQQSDGYRRSRKKASAKTVSKRVEKLMSETSQSVHLPHEHPYLRSEDVLPTESISD</sequence>
<dbReference type="InterPro" id="IPR049012">
    <property type="entry name" value="Mutator_transp_dom"/>
</dbReference>
<dbReference type="OrthoDB" id="10296686at2759"/>
<feature type="region of interest" description="Disordered" evidence="1">
    <location>
        <begin position="666"/>
        <end position="727"/>
    </location>
</feature>
<proteinExistence type="predicted"/>
<dbReference type="KEGG" id="bbel:109471741"/>
<dbReference type="GeneID" id="109471741"/>
<feature type="compositionally biased region" description="Basic and acidic residues" evidence="1">
    <location>
        <begin position="90"/>
        <end position="116"/>
    </location>
</feature>
<dbReference type="Pfam" id="PF20700">
    <property type="entry name" value="Mutator"/>
    <property type="match status" value="1"/>
</dbReference>
<gene>
    <name evidence="4" type="primary">LOC109471741</name>
</gene>